<sequence>MFVYFRNMHVRTYTNIVFKPLARIHCGSAQPDTFQLRIRVKRFFPNG</sequence>
<comment type="caution">
    <text evidence="1">The sequence shown here is derived from an EMBL/GenBank/DDBJ whole genome shotgun (WGS) entry which is preliminary data.</text>
</comment>
<name>I9BNN1_BACFG</name>
<dbReference type="HOGENOM" id="CLU_3164675_0_0_10"/>
<dbReference type="AlphaFoldDB" id="I9BNN1"/>
<dbReference type="EMBL" id="AGXP01000007">
    <property type="protein sequence ID" value="EIZ01488.1"/>
    <property type="molecule type" value="Genomic_DNA"/>
</dbReference>
<protein>
    <submittedName>
        <fullName evidence="1">Uncharacterized protein</fullName>
    </submittedName>
</protein>
<gene>
    <name evidence="1" type="ORF">HMPREF1080_00417</name>
</gene>
<dbReference type="Proteomes" id="UP000003917">
    <property type="component" value="Unassembled WGS sequence"/>
</dbReference>
<organism evidence="1 2">
    <name type="scientific">Bacteroides fragilis CL05T12C13</name>
    <dbReference type="NCBI Taxonomy" id="997881"/>
    <lineage>
        <taxon>Bacteria</taxon>
        <taxon>Pseudomonadati</taxon>
        <taxon>Bacteroidota</taxon>
        <taxon>Bacteroidia</taxon>
        <taxon>Bacteroidales</taxon>
        <taxon>Bacteroidaceae</taxon>
        <taxon>Bacteroides</taxon>
    </lineage>
</organism>
<reference evidence="1 2" key="1">
    <citation type="submission" date="2012-02" db="EMBL/GenBank/DDBJ databases">
        <title>The Genome Sequence of Bacteroides fragilis CL05T12C13.</title>
        <authorList>
            <consortium name="The Broad Institute Genome Sequencing Platform"/>
            <person name="Earl A."/>
            <person name="Ward D."/>
            <person name="Feldgarden M."/>
            <person name="Gevers D."/>
            <person name="Zitomersky N.L."/>
            <person name="Coyne M.J."/>
            <person name="Comstock L.E."/>
            <person name="Young S.K."/>
            <person name="Zeng Q."/>
            <person name="Gargeya S."/>
            <person name="Fitzgerald M."/>
            <person name="Haas B."/>
            <person name="Abouelleil A."/>
            <person name="Alvarado L."/>
            <person name="Arachchi H.M."/>
            <person name="Berlin A."/>
            <person name="Chapman S.B."/>
            <person name="Gearin G."/>
            <person name="Goldberg J."/>
            <person name="Griggs A."/>
            <person name="Gujja S."/>
            <person name="Hansen M."/>
            <person name="Heiman D."/>
            <person name="Howarth C."/>
            <person name="Larimer J."/>
            <person name="Lui A."/>
            <person name="MacDonald P.J.P."/>
            <person name="McCowen C."/>
            <person name="Montmayeur A."/>
            <person name="Murphy C."/>
            <person name="Neiman D."/>
            <person name="Pearson M."/>
            <person name="Priest M."/>
            <person name="Roberts A."/>
            <person name="Saif S."/>
            <person name="Shea T."/>
            <person name="Sisk P."/>
            <person name="Stolte C."/>
            <person name="Sykes S."/>
            <person name="Wortman J."/>
            <person name="Nusbaum C."/>
            <person name="Birren B."/>
        </authorList>
    </citation>
    <scope>NUCLEOTIDE SEQUENCE [LARGE SCALE GENOMIC DNA]</scope>
    <source>
        <strain evidence="1 2">CL05T12C13</strain>
    </source>
</reference>
<evidence type="ECO:0000313" key="1">
    <source>
        <dbReference type="EMBL" id="EIZ01488.1"/>
    </source>
</evidence>
<proteinExistence type="predicted"/>
<evidence type="ECO:0000313" key="2">
    <source>
        <dbReference type="Proteomes" id="UP000003917"/>
    </source>
</evidence>
<accession>I9BNN1</accession>